<gene>
    <name evidence="1" type="ORF">RCOM_1539540</name>
</gene>
<name>B9RPT3_RICCO</name>
<dbReference type="AlphaFoldDB" id="B9RPT3"/>
<evidence type="ECO:0000313" key="1">
    <source>
        <dbReference type="EMBL" id="EEF46591.1"/>
    </source>
</evidence>
<evidence type="ECO:0000313" key="2">
    <source>
        <dbReference type="Proteomes" id="UP000008311"/>
    </source>
</evidence>
<dbReference type="EMBL" id="EQ973797">
    <property type="protein sequence ID" value="EEF46591.1"/>
    <property type="molecule type" value="Genomic_DNA"/>
</dbReference>
<protein>
    <submittedName>
        <fullName evidence="1">Uncharacterized protein</fullName>
    </submittedName>
</protein>
<dbReference type="Proteomes" id="UP000008311">
    <property type="component" value="Unassembled WGS sequence"/>
</dbReference>
<proteinExistence type="predicted"/>
<accession>B9RPT3</accession>
<dbReference type="InParanoid" id="B9RPT3"/>
<reference evidence="2" key="1">
    <citation type="journal article" date="2010" name="Nat. Biotechnol.">
        <title>Draft genome sequence of the oilseed species Ricinus communis.</title>
        <authorList>
            <person name="Chan A.P."/>
            <person name="Crabtree J."/>
            <person name="Zhao Q."/>
            <person name="Lorenzi H."/>
            <person name="Orvis J."/>
            <person name="Puiu D."/>
            <person name="Melake-Berhan A."/>
            <person name="Jones K.M."/>
            <person name="Redman J."/>
            <person name="Chen G."/>
            <person name="Cahoon E.B."/>
            <person name="Gedil M."/>
            <person name="Stanke M."/>
            <person name="Haas B.J."/>
            <person name="Wortman J.R."/>
            <person name="Fraser-Liggett C.M."/>
            <person name="Ravel J."/>
            <person name="Rabinowicz P.D."/>
        </authorList>
    </citation>
    <scope>NUCLEOTIDE SEQUENCE [LARGE SCALE GENOMIC DNA]</scope>
    <source>
        <strain evidence="2">cv. Hale</strain>
    </source>
</reference>
<keyword evidence="2" id="KW-1185">Reference proteome</keyword>
<organism evidence="1 2">
    <name type="scientific">Ricinus communis</name>
    <name type="common">Castor bean</name>
    <dbReference type="NCBI Taxonomy" id="3988"/>
    <lineage>
        <taxon>Eukaryota</taxon>
        <taxon>Viridiplantae</taxon>
        <taxon>Streptophyta</taxon>
        <taxon>Embryophyta</taxon>
        <taxon>Tracheophyta</taxon>
        <taxon>Spermatophyta</taxon>
        <taxon>Magnoliopsida</taxon>
        <taxon>eudicotyledons</taxon>
        <taxon>Gunneridae</taxon>
        <taxon>Pentapetalae</taxon>
        <taxon>rosids</taxon>
        <taxon>fabids</taxon>
        <taxon>Malpighiales</taxon>
        <taxon>Euphorbiaceae</taxon>
        <taxon>Acalyphoideae</taxon>
        <taxon>Acalypheae</taxon>
        <taxon>Ricinus</taxon>
    </lineage>
</organism>
<sequence length="97" mass="10849">MDKARARIEAIFSTKWANIGLGRTQSKSEELFETCHISGSTVRGSRKIRDEAPVRLRMGYTFAQLHGTNATISKPSICQCPEDTSEAPTIQHKSLWI</sequence>